<proteinExistence type="predicted"/>
<keyword evidence="4" id="KW-1185">Reference proteome</keyword>
<keyword evidence="3" id="KW-0808">Transferase</keyword>
<evidence type="ECO:0000313" key="3">
    <source>
        <dbReference type="EMBL" id="MFD1719865.1"/>
    </source>
</evidence>
<dbReference type="PANTHER" id="PTHR43190:SF3">
    <property type="entry name" value="N-ACETYL-D-GLUCOSAMINE KINASE"/>
    <property type="match status" value="1"/>
</dbReference>
<evidence type="ECO:0000313" key="4">
    <source>
        <dbReference type="Proteomes" id="UP001597277"/>
    </source>
</evidence>
<dbReference type="SUPFAM" id="SSF53067">
    <property type="entry name" value="Actin-like ATPase domain"/>
    <property type="match status" value="2"/>
</dbReference>
<keyword evidence="3" id="KW-0012">Acyltransferase</keyword>
<dbReference type="SUPFAM" id="SSF55729">
    <property type="entry name" value="Acyl-CoA N-acyltransferases (Nat)"/>
    <property type="match status" value="1"/>
</dbReference>
<evidence type="ECO:0000259" key="2">
    <source>
        <dbReference type="PROSITE" id="PS51186"/>
    </source>
</evidence>
<organism evidence="3 4">
    <name type="scientific">Georgenia deserti</name>
    <dbReference type="NCBI Taxonomy" id="2093781"/>
    <lineage>
        <taxon>Bacteria</taxon>
        <taxon>Bacillati</taxon>
        <taxon>Actinomycetota</taxon>
        <taxon>Actinomycetes</taxon>
        <taxon>Micrococcales</taxon>
        <taxon>Bogoriellaceae</taxon>
        <taxon>Georgenia</taxon>
    </lineage>
</organism>
<dbReference type="InterPro" id="IPR043129">
    <property type="entry name" value="ATPase_NBD"/>
</dbReference>
<dbReference type="EC" id="2.3.1.-" evidence="3"/>
<dbReference type="EMBL" id="JBHUEE010000015">
    <property type="protein sequence ID" value="MFD1719865.1"/>
    <property type="molecule type" value="Genomic_DNA"/>
</dbReference>
<feature type="region of interest" description="Disordered" evidence="1">
    <location>
        <begin position="329"/>
        <end position="356"/>
    </location>
</feature>
<dbReference type="Gene3D" id="3.30.420.40">
    <property type="match status" value="2"/>
</dbReference>
<reference evidence="4" key="1">
    <citation type="journal article" date="2019" name="Int. J. Syst. Evol. Microbiol.">
        <title>The Global Catalogue of Microorganisms (GCM) 10K type strain sequencing project: providing services to taxonomists for standard genome sequencing and annotation.</title>
        <authorList>
            <consortium name="The Broad Institute Genomics Platform"/>
            <consortium name="The Broad Institute Genome Sequencing Center for Infectious Disease"/>
            <person name="Wu L."/>
            <person name="Ma J."/>
        </authorList>
    </citation>
    <scope>NUCLEOTIDE SEQUENCE [LARGE SCALE GENOMIC DNA]</scope>
    <source>
        <strain evidence="4">JCM 17130</strain>
    </source>
</reference>
<accession>A0ABW4L8U3</accession>
<dbReference type="InterPro" id="IPR052519">
    <property type="entry name" value="Euk-type_GlcNAc_Kinase"/>
</dbReference>
<dbReference type="PANTHER" id="PTHR43190">
    <property type="entry name" value="N-ACETYL-D-GLUCOSAMINE KINASE"/>
    <property type="match status" value="1"/>
</dbReference>
<name>A0ABW4L8U3_9MICO</name>
<gene>
    <name evidence="3" type="ORF">ACFSE6_18665</name>
</gene>
<comment type="caution">
    <text evidence="3">The sequence shown here is derived from an EMBL/GenBank/DDBJ whole genome shotgun (WGS) entry which is preliminary data.</text>
</comment>
<feature type="domain" description="N-acetyltransferase" evidence="2">
    <location>
        <begin position="361"/>
        <end position="559"/>
    </location>
</feature>
<sequence>MAEGSRLPVVIGVDVGGTSSTVAVLSPDGAVAAAARGGGANLRSSTGELSTTLRELLTETVATARARTGRAPEVIACLAGVSGAGPAGRDRVVTMVDAALAPLGPRPGVVEVVTDPVVAFAAGSENPDGALLLAGTGAVAARFSAFEQAQRCDGLGWVLGDTGSGVWLALEGLRAAAAELDGRGPATALTAEARALADAVGPSTGDPRQDLVRVLDVHSPAELGRFAPVVSRCAADGDAVAVSIVQRAVTALLHTLSVVDRQSPAVVLAGSVLTNDGPVRGGVLAELGDRVRDAGPPVVGALRLAAQRAGWAVPEPAGVRAGVQAALRSAADGGGQPTSDPAGDGPLAIPPAATGRGETGLVVDRYRPEDRPVLYDICLRTGDSGGDATALYRHGELLGHNFLGAYLEREPDLVRVLRGHNGTPVGYSVATADTTAFEQWCEERWWPALRARYPLPDEGDDSPDAGQIRRLHEPPRTNAPWLVQFPAHLHIDIVPEGQGGGNGRRLIESVLDAVAQRDVPGIHLGVGGRNVRAIGFYEHIGFRVLEHGATGLVMGLRLPRP</sequence>
<dbReference type="InterPro" id="IPR000182">
    <property type="entry name" value="GNAT_dom"/>
</dbReference>
<dbReference type="RefSeq" id="WP_388011013.1">
    <property type="nucleotide sequence ID" value="NZ_JBHUEE010000015.1"/>
</dbReference>
<protein>
    <submittedName>
        <fullName evidence="3">GNAT family N-acetyltransferase</fullName>
        <ecNumber evidence="3">2.3.1.-</ecNumber>
    </submittedName>
</protein>
<dbReference type="InterPro" id="IPR016181">
    <property type="entry name" value="Acyl_CoA_acyltransferase"/>
</dbReference>
<dbReference type="PROSITE" id="PS51186">
    <property type="entry name" value="GNAT"/>
    <property type="match status" value="1"/>
</dbReference>
<dbReference type="Pfam" id="PF01869">
    <property type="entry name" value="BcrAD_BadFG"/>
    <property type="match status" value="1"/>
</dbReference>
<dbReference type="GO" id="GO:0016746">
    <property type="term" value="F:acyltransferase activity"/>
    <property type="evidence" value="ECO:0007669"/>
    <property type="project" value="UniProtKB-KW"/>
</dbReference>
<evidence type="ECO:0000256" key="1">
    <source>
        <dbReference type="SAM" id="MobiDB-lite"/>
    </source>
</evidence>
<dbReference type="Pfam" id="PF00583">
    <property type="entry name" value="Acetyltransf_1"/>
    <property type="match status" value="1"/>
</dbReference>
<dbReference type="Proteomes" id="UP001597277">
    <property type="component" value="Unassembled WGS sequence"/>
</dbReference>
<dbReference type="Gene3D" id="3.40.630.30">
    <property type="match status" value="1"/>
</dbReference>
<dbReference type="InterPro" id="IPR002731">
    <property type="entry name" value="ATPase_BadF"/>
</dbReference>